<evidence type="ECO:0000313" key="2">
    <source>
        <dbReference type="EMBL" id="KAF7321029.1"/>
    </source>
</evidence>
<dbReference type="PANTHER" id="PTHR31252:SF11">
    <property type="entry name" value="DUF4419 DOMAIN-CONTAINING PROTEIN"/>
    <property type="match status" value="1"/>
</dbReference>
<dbReference type="AlphaFoldDB" id="A0A8H6WJM3"/>
<sequence length="449" mass="49726">MPITFTVAAHQASPVKGNFTDGLLASQLLARACEPQYRKAGKLLGSSFEEEDAPYVPQTPSARTQTVTSKPRRLSRLSALFSKKPKPESAAEVPAPAPAHSASPSPFIKNIIARPNGLFHTIADAYNHHHALVLRPDDIWLGIMVQFNFYVNANAELLRANFVAHDGTRTLTVERDVMADFGEFARAMVGEIEKNVVDPELGKWAIPDFSTTTEKDQTVASVVLMATLKAYFEYIFDACCCGIPRVTLEGTKADWEKLLVRIEKLKEYGLQPTAWYHLLKPVLTRFVRTFEDPYDKEVQEFWSKVAHFQASGSGPDYYSGWIAAFCVWDQHGKWIGPHLKENVVSVTSPEDLPAAKFWSTYASYPRYELQMDGTGYHSVDADSIPPAYAEVDVLLVDHNAGTTTKAAMTTGVIGTEVCSSGDLTLSEKGEDDVVRPVVGWWLFEKGSSL</sequence>
<keyword evidence="3" id="KW-1185">Reference proteome</keyword>
<dbReference type="InterPro" id="IPR025533">
    <property type="entry name" value="DUF4419"/>
</dbReference>
<reference evidence="2" key="1">
    <citation type="submission" date="2020-05" db="EMBL/GenBank/DDBJ databases">
        <title>Mycena genomes resolve the evolution of fungal bioluminescence.</title>
        <authorList>
            <person name="Tsai I.J."/>
        </authorList>
    </citation>
    <scope>NUCLEOTIDE SEQUENCE</scope>
    <source>
        <strain evidence="2">110903Hualien_Pintung</strain>
    </source>
</reference>
<dbReference type="PANTHER" id="PTHR31252">
    <property type="entry name" value="DUF4419 DOMAIN-CONTAINING PROTEIN"/>
    <property type="match status" value="1"/>
</dbReference>
<comment type="caution">
    <text evidence="2">The sequence shown here is derived from an EMBL/GenBank/DDBJ whole genome shotgun (WGS) entry which is preliminary data.</text>
</comment>
<feature type="region of interest" description="Disordered" evidence="1">
    <location>
        <begin position="49"/>
        <end position="101"/>
    </location>
</feature>
<dbReference type="OrthoDB" id="9978173at2759"/>
<accession>A0A8H6WJM3</accession>
<feature type="compositionally biased region" description="Polar residues" evidence="1">
    <location>
        <begin position="58"/>
        <end position="69"/>
    </location>
</feature>
<dbReference type="Pfam" id="PF14388">
    <property type="entry name" value="DUF4419"/>
    <property type="match status" value="1"/>
</dbReference>
<name>A0A8H6WJM3_MYCCL</name>
<proteinExistence type="predicted"/>
<feature type="compositionally biased region" description="Low complexity" evidence="1">
    <location>
        <begin position="88"/>
        <end position="101"/>
    </location>
</feature>
<protein>
    <recommendedName>
        <fullName evidence="4">DUF4419 domain-containing protein</fullName>
    </recommendedName>
</protein>
<evidence type="ECO:0000256" key="1">
    <source>
        <dbReference type="SAM" id="MobiDB-lite"/>
    </source>
</evidence>
<evidence type="ECO:0000313" key="3">
    <source>
        <dbReference type="Proteomes" id="UP000613580"/>
    </source>
</evidence>
<dbReference type="EMBL" id="JACAZE010000002">
    <property type="protein sequence ID" value="KAF7321029.1"/>
    <property type="molecule type" value="Genomic_DNA"/>
</dbReference>
<gene>
    <name evidence="2" type="ORF">HMN09_00190100</name>
</gene>
<dbReference type="Proteomes" id="UP000613580">
    <property type="component" value="Unassembled WGS sequence"/>
</dbReference>
<evidence type="ECO:0008006" key="4">
    <source>
        <dbReference type="Google" id="ProtNLM"/>
    </source>
</evidence>
<organism evidence="2 3">
    <name type="scientific">Mycena chlorophos</name>
    <name type="common">Agaric fungus</name>
    <name type="synonym">Agaricus chlorophos</name>
    <dbReference type="NCBI Taxonomy" id="658473"/>
    <lineage>
        <taxon>Eukaryota</taxon>
        <taxon>Fungi</taxon>
        <taxon>Dikarya</taxon>
        <taxon>Basidiomycota</taxon>
        <taxon>Agaricomycotina</taxon>
        <taxon>Agaricomycetes</taxon>
        <taxon>Agaricomycetidae</taxon>
        <taxon>Agaricales</taxon>
        <taxon>Marasmiineae</taxon>
        <taxon>Mycenaceae</taxon>
        <taxon>Mycena</taxon>
    </lineage>
</organism>